<dbReference type="VEuPathDB" id="FungiDB:ASPSYDRAFT_143246"/>
<dbReference type="InterPro" id="IPR056884">
    <property type="entry name" value="NPHP3-like_N"/>
</dbReference>
<dbReference type="Pfam" id="PF12796">
    <property type="entry name" value="Ank_2"/>
    <property type="match status" value="1"/>
</dbReference>
<name>A0A1L9TQT4_9EURO</name>
<dbReference type="STRING" id="1036612.A0A1L9TQT4"/>
<dbReference type="GeneID" id="63757396"/>
<dbReference type="SUPFAM" id="SSF48403">
    <property type="entry name" value="Ankyrin repeat"/>
    <property type="match status" value="1"/>
</dbReference>
<sequence>MRPQSRNGFETAIICALPLEFDAVKALFDETYDELGASAYGKQAGDPNWYRTGRIGPHHVVLTCLPEMGKTSAASVASNLQVSFPGVKLGLLVGICGAVPFPSEQTEVILGDVIVSDKVVEYDFGKQYPDGFRRNRVVKETLGGPNRAIRSFLSGLKTRRMHDQLQEDTWKYQQSLRGQDDGKWQYPGPSQDQLFPADYRHKHYHQNPNATCLCVGCHYSSDRVCEKALELSCRKLGCMGSLLQRSRLRADSPKPCVHFGSIASADTVMKSGEHRDRIAATEKVIGFEMEGAGLWDSLPCVIIKGVCDYADSHKNKIWQNYAAVTAASCAKAFLICWTSSESTRTDLALMVYATTQDNTYGDTMSDDQRERLLNTLRFDQIDARQMSLKAAQGKTCRWMLQAHRTMKNTIVVSFFFNARGEALERSTNGLYRSLLFSLLSKMPDLMPCLDYCGTNGLDAIKNSGWQPEMLKEIFRLVVGRLRDRRVVCYVDALDECPEDDIRDMVSLFEELGACEKSGELLVCFSSRHYPEITIKTGLQLVLEKEDDHGDDIRLYIDSQLKIENTSQADSIKAEIFRKSSGIFLWVALVVPILNKEHDRGRTKALKRRLDEIPAGLHDLFLDILTRDCKDIDEMVLCIQFILFAKRPLSPRELQVAVLTGSEDQLQDPFNEAEVTTEVLRKFILDVSKGLAEITKSGAPTVQFIHESVRDFLLKEGGMKKLSNGENNIEGKSHAELTRACLIQLGADPKSYGGRPDNAPVAFDKHKAQAILRKFPFVEYAANHIIHHANAAQRLGVSQTWFLGNLVLDEWISFYNIFQNTSNHRYSRETHLLYILSEQGADALIRIHPERSRHLSLKGGEFEYPLLAALYSGNQGAARALLGIHPSGDTDTDAIHRRPLESPDKMQLEVAFESTRSILSYLSEFGDTVLLRRMLETGEYKQADGNRPYTRTIPGPNTNNPLYYAPSEAVVELLLEFAPDLGLLTNTSIVIGTEPDSNFLFQQLVERWPSIMGQTFLAYLIMRGFDRLVRVAIQHTSHTVDETTQEGQTPFALAAQGRTNHTGRLAVMRVLYEANGNPNTPDTSGRTPLHHAVLTPFNDDIILFLIGTCGVDMEHKDHEGLTALASAVHDSQKGYVDLLLTAGADPMARFPDGTPMLTYCVKMGYMGIFNLLSKDKRCEYDATDSTGHTALSWCATVGDEVAAKMMSMLLESQRVDPNRRDHESRTALERAIRCAKPEMVMKLCLSTKSLDVNNSKDVNLLWLVAALCREQNCRQFHEITRLLLGYGRNKAGFEKGLRDLLKHCESSGMEEMSRMIWAFLEGGDLGPRLMEYPSGAKPWKALRAPKRRKGR</sequence>
<evidence type="ECO:0000259" key="2">
    <source>
        <dbReference type="Pfam" id="PF01048"/>
    </source>
</evidence>
<dbReference type="SUPFAM" id="SSF53167">
    <property type="entry name" value="Purine and uridine phosphorylases"/>
    <property type="match status" value="1"/>
</dbReference>
<dbReference type="GO" id="GO:0003824">
    <property type="term" value="F:catalytic activity"/>
    <property type="evidence" value="ECO:0007669"/>
    <property type="project" value="InterPro"/>
</dbReference>
<organism evidence="4 5">
    <name type="scientific">Aspergillus sydowii CBS 593.65</name>
    <dbReference type="NCBI Taxonomy" id="1036612"/>
    <lineage>
        <taxon>Eukaryota</taxon>
        <taxon>Fungi</taxon>
        <taxon>Dikarya</taxon>
        <taxon>Ascomycota</taxon>
        <taxon>Pezizomycotina</taxon>
        <taxon>Eurotiomycetes</taxon>
        <taxon>Eurotiomycetidae</taxon>
        <taxon>Eurotiales</taxon>
        <taxon>Aspergillaceae</taxon>
        <taxon>Aspergillus</taxon>
        <taxon>Aspergillus subgen. Nidulantes</taxon>
    </lineage>
</organism>
<reference evidence="5" key="1">
    <citation type="journal article" date="2017" name="Genome Biol.">
        <title>Comparative genomics reveals high biological diversity and specific adaptations in the industrially and medically important fungal genus Aspergillus.</title>
        <authorList>
            <person name="de Vries R.P."/>
            <person name="Riley R."/>
            <person name="Wiebenga A."/>
            <person name="Aguilar-Osorio G."/>
            <person name="Amillis S."/>
            <person name="Uchima C.A."/>
            <person name="Anderluh G."/>
            <person name="Asadollahi M."/>
            <person name="Askin M."/>
            <person name="Barry K."/>
            <person name="Battaglia E."/>
            <person name="Bayram O."/>
            <person name="Benocci T."/>
            <person name="Braus-Stromeyer S.A."/>
            <person name="Caldana C."/>
            <person name="Canovas D."/>
            <person name="Cerqueira G.C."/>
            <person name="Chen F."/>
            <person name="Chen W."/>
            <person name="Choi C."/>
            <person name="Clum A."/>
            <person name="Dos Santos R.A."/>
            <person name="Damasio A.R."/>
            <person name="Diallinas G."/>
            <person name="Emri T."/>
            <person name="Fekete E."/>
            <person name="Flipphi M."/>
            <person name="Freyberg S."/>
            <person name="Gallo A."/>
            <person name="Gournas C."/>
            <person name="Habgood R."/>
            <person name="Hainaut M."/>
            <person name="Harispe M.L."/>
            <person name="Henrissat B."/>
            <person name="Hilden K.S."/>
            <person name="Hope R."/>
            <person name="Hossain A."/>
            <person name="Karabika E."/>
            <person name="Karaffa L."/>
            <person name="Karanyi Z."/>
            <person name="Krasevec N."/>
            <person name="Kuo A."/>
            <person name="Kusch H."/>
            <person name="LaButti K."/>
            <person name="Lagendijk E.L."/>
            <person name="Lapidus A."/>
            <person name="Levasseur A."/>
            <person name="Lindquist E."/>
            <person name="Lipzen A."/>
            <person name="Logrieco A.F."/>
            <person name="MacCabe A."/>
            <person name="Maekelae M.R."/>
            <person name="Malavazi I."/>
            <person name="Melin P."/>
            <person name="Meyer V."/>
            <person name="Mielnichuk N."/>
            <person name="Miskei M."/>
            <person name="Molnar A.P."/>
            <person name="Mule G."/>
            <person name="Ngan C.Y."/>
            <person name="Orejas M."/>
            <person name="Orosz E."/>
            <person name="Ouedraogo J.P."/>
            <person name="Overkamp K.M."/>
            <person name="Park H.-S."/>
            <person name="Perrone G."/>
            <person name="Piumi F."/>
            <person name="Punt P.J."/>
            <person name="Ram A.F."/>
            <person name="Ramon A."/>
            <person name="Rauscher S."/>
            <person name="Record E."/>
            <person name="Riano-Pachon D.M."/>
            <person name="Robert V."/>
            <person name="Roehrig J."/>
            <person name="Ruller R."/>
            <person name="Salamov A."/>
            <person name="Salih N.S."/>
            <person name="Samson R.A."/>
            <person name="Sandor E."/>
            <person name="Sanguinetti M."/>
            <person name="Schuetze T."/>
            <person name="Sepcic K."/>
            <person name="Shelest E."/>
            <person name="Sherlock G."/>
            <person name="Sophianopoulou V."/>
            <person name="Squina F.M."/>
            <person name="Sun H."/>
            <person name="Susca A."/>
            <person name="Todd R.B."/>
            <person name="Tsang A."/>
            <person name="Unkles S.E."/>
            <person name="van de Wiele N."/>
            <person name="van Rossen-Uffink D."/>
            <person name="Oliveira J.V."/>
            <person name="Vesth T.C."/>
            <person name="Visser J."/>
            <person name="Yu J.-H."/>
            <person name="Zhou M."/>
            <person name="Andersen M.R."/>
            <person name="Archer D.B."/>
            <person name="Baker S.E."/>
            <person name="Benoit I."/>
            <person name="Brakhage A.A."/>
            <person name="Braus G.H."/>
            <person name="Fischer R."/>
            <person name="Frisvad J.C."/>
            <person name="Goldman G.H."/>
            <person name="Houbraken J."/>
            <person name="Oakley B."/>
            <person name="Pocsi I."/>
            <person name="Scazzocchio C."/>
            <person name="Seiboth B."/>
            <person name="vanKuyk P.A."/>
            <person name="Wortman J."/>
            <person name="Dyer P.S."/>
            <person name="Grigoriev I.V."/>
        </authorList>
    </citation>
    <scope>NUCLEOTIDE SEQUENCE [LARGE SCALE GENOMIC DNA]</scope>
    <source>
        <strain evidence="5">CBS 593.65</strain>
    </source>
</reference>
<evidence type="ECO:0000256" key="1">
    <source>
        <dbReference type="ARBA" id="ARBA00022737"/>
    </source>
</evidence>
<dbReference type="PANTHER" id="PTHR46082:SF6">
    <property type="entry name" value="AAA+ ATPASE DOMAIN-CONTAINING PROTEIN-RELATED"/>
    <property type="match status" value="1"/>
</dbReference>
<evidence type="ECO:0000313" key="4">
    <source>
        <dbReference type="EMBL" id="OJJ61738.1"/>
    </source>
</evidence>
<feature type="domain" description="Nucleoside phosphorylase" evidence="2">
    <location>
        <begin position="12"/>
        <end position="128"/>
    </location>
</feature>
<dbReference type="InterPro" id="IPR000845">
    <property type="entry name" value="Nucleoside_phosphorylase_d"/>
</dbReference>
<dbReference type="Gene3D" id="1.25.40.20">
    <property type="entry name" value="Ankyrin repeat-containing domain"/>
    <property type="match status" value="1"/>
</dbReference>
<proteinExistence type="predicted"/>
<keyword evidence="5" id="KW-1185">Reference proteome</keyword>
<dbReference type="PANTHER" id="PTHR46082">
    <property type="entry name" value="ATP/GTP-BINDING PROTEIN-RELATED"/>
    <property type="match status" value="1"/>
</dbReference>
<dbReference type="InterPro" id="IPR053137">
    <property type="entry name" value="NLR-like"/>
</dbReference>
<dbReference type="Gene3D" id="3.40.50.1580">
    <property type="entry name" value="Nucleoside phosphorylase domain"/>
    <property type="match status" value="1"/>
</dbReference>
<protein>
    <submittedName>
        <fullName evidence="4">Uncharacterized protein</fullName>
    </submittedName>
</protein>
<evidence type="ECO:0000313" key="5">
    <source>
        <dbReference type="Proteomes" id="UP000184356"/>
    </source>
</evidence>
<dbReference type="Pfam" id="PF01048">
    <property type="entry name" value="PNP_UDP_1"/>
    <property type="match status" value="1"/>
</dbReference>
<accession>A0A1L9TQT4</accession>
<gene>
    <name evidence="4" type="ORF">ASPSYDRAFT_143246</name>
</gene>
<dbReference type="SMART" id="SM00248">
    <property type="entry name" value="ANK"/>
    <property type="match status" value="7"/>
</dbReference>
<dbReference type="OrthoDB" id="194358at2759"/>
<dbReference type="InterPro" id="IPR002110">
    <property type="entry name" value="Ankyrin_rpt"/>
</dbReference>
<dbReference type="Pfam" id="PF24883">
    <property type="entry name" value="NPHP3_N"/>
    <property type="match status" value="1"/>
</dbReference>
<keyword evidence="1" id="KW-0677">Repeat</keyword>
<dbReference type="Proteomes" id="UP000184356">
    <property type="component" value="Unassembled WGS sequence"/>
</dbReference>
<dbReference type="EMBL" id="KV878583">
    <property type="protein sequence ID" value="OJJ61738.1"/>
    <property type="molecule type" value="Genomic_DNA"/>
</dbReference>
<feature type="domain" description="Nephrocystin 3-like N-terminal" evidence="3">
    <location>
        <begin position="391"/>
        <end position="527"/>
    </location>
</feature>
<dbReference type="InterPro" id="IPR035994">
    <property type="entry name" value="Nucleoside_phosphorylase_sf"/>
</dbReference>
<dbReference type="GO" id="GO:0009116">
    <property type="term" value="P:nucleoside metabolic process"/>
    <property type="evidence" value="ECO:0007669"/>
    <property type="project" value="InterPro"/>
</dbReference>
<dbReference type="InterPro" id="IPR036770">
    <property type="entry name" value="Ankyrin_rpt-contain_sf"/>
</dbReference>
<dbReference type="RefSeq" id="XP_040705544.1">
    <property type="nucleotide sequence ID" value="XM_040841323.1"/>
</dbReference>
<evidence type="ECO:0000259" key="3">
    <source>
        <dbReference type="Pfam" id="PF24883"/>
    </source>
</evidence>